<dbReference type="InterPro" id="IPR000937">
    <property type="entry name" value="Capsid_prot_S-dom_vir"/>
</dbReference>
<dbReference type="SUPFAM" id="SSF88633">
    <property type="entry name" value="Positive stranded ssRNA viruses"/>
    <property type="match status" value="1"/>
</dbReference>
<comment type="similarity">
    <text evidence="2">Belongs to the icosahedral plant coat protein family.</text>
</comment>
<proteinExistence type="inferred from homology"/>
<feature type="compositionally biased region" description="Pro residues" evidence="7">
    <location>
        <begin position="40"/>
        <end position="50"/>
    </location>
</feature>
<keyword evidence="6" id="KW-1142">T=3 icosahedral capsid protein</keyword>
<feature type="region of interest" description="Disordered" evidence="7">
    <location>
        <begin position="13"/>
        <end position="74"/>
    </location>
</feature>
<evidence type="ECO:0000256" key="3">
    <source>
        <dbReference type="ARBA" id="ARBA00018091"/>
    </source>
</evidence>
<evidence type="ECO:0000256" key="1">
    <source>
        <dbReference type="ARBA" id="ARBA00004328"/>
    </source>
</evidence>
<dbReference type="Gene3D" id="2.60.120.20">
    <property type="match status" value="1"/>
</dbReference>
<feature type="compositionally biased region" description="Basic residues" evidence="7">
    <location>
        <begin position="51"/>
        <end position="62"/>
    </location>
</feature>
<dbReference type="GO" id="GO:0005198">
    <property type="term" value="F:structural molecule activity"/>
    <property type="evidence" value="ECO:0007669"/>
    <property type="project" value="InterPro"/>
</dbReference>
<dbReference type="GO" id="GO:0039617">
    <property type="term" value="C:T=3 icosahedral viral capsid"/>
    <property type="evidence" value="ECO:0007669"/>
    <property type="project" value="UniProtKB-KW"/>
</dbReference>
<evidence type="ECO:0000256" key="4">
    <source>
        <dbReference type="ARBA" id="ARBA00022561"/>
    </source>
</evidence>
<comment type="subcellular location">
    <subcellularLocation>
        <location evidence="1">Virion</location>
    </subcellularLocation>
</comment>
<accession>A0A7T7GV46</accession>
<sequence>MISLQALRACLDQLEASSSGPRRRRNRRRRARRGAANPAQPIPPPAPPQPQRRRRARRRRRGAPAPAAGLAAGEVSLSRSERLADCSGPGTVALYPTNFPWLKGLAQVFDLYQFVRAVIEYRPVVGATRDGATAVGFDWGDRDISQGEDGLFRKLTAPTRDAVLACTPSFDTPVWQTRQFTLPPSRLAQKRWFEISSSAKVIETPGVIAWAPVGSTPQMMGEIWIHYTVHLAGTHRA</sequence>
<keyword evidence="4 9" id="KW-0167">Capsid protein</keyword>
<dbReference type="EMBL" id="MW052142">
    <property type="protein sequence ID" value="QQM16347.1"/>
    <property type="molecule type" value="Genomic_RNA"/>
</dbReference>
<evidence type="ECO:0000256" key="5">
    <source>
        <dbReference type="ARBA" id="ARBA00022844"/>
    </source>
</evidence>
<protein>
    <recommendedName>
        <fullName evidence="3">Capsid protein</fullName>
    </recommendedName>
</protein>
<reference evidence="9" key="1">
    <citation type="journal article" date="2020" name="Viruses">
        <title>Unmapped RNA Virus Diversity in Termites and their Symbionts.</title>
        <authorList>
            <person name="Lay C.L."/>
            <person name="Shi M."/>
            <person name="Bucek A."/>
            <person name="Bourguignon T."/>
            <person name="Lo N."/>
            <person name="Holmes E.C."/>
        </authorList>
    </citation>
    <scope>NUCLEOTIDE SEQUENCE</scope>
    <source>
        <strain evidence="9">KE15_128_4</strain>
    </source>
</reference>
<organism evidence="9">
    <name type="scientific">Kofsystermes virus</name>
    <dbReference type="NCBI Taxonomy" id="2796604"/>
    <lineage>
        <taxon>Viruses</taxon>
        <taxon>Riboviria</taxon>
    </lineage>
</organism>
<keyword evidence="5" id="KW-0946">Virion</keyword>
<evidence type="ECO:0000313" key="9">
    <source>
        <dbReference type="EMBL" id="QQM16347.1"/>
    </source>
</evidence>
<name>A0A7T7GV46_9VIRU</name>
<evidence type="ECO:0000259" key="8">
    <source>
        <dbReference type="Pfam" id="PF00729"/>
    </source>
</evidence>
<dbReference type="InterPro" id="IPR029053">
    <property type="entry name" value="Viral_coat"/>
</dbReference>
<feature type="domain" description="Icosahedral viral capsid protein S" evidence="8">
    <location>
        <begin position="95"/>
        <end position="233"/>
    </location>
</feature>
<feature type="compositionally biased region" description="Low complexity" evidence="7">
    <location>
        <begin position="63"/>
        <end position="73"/>
    </location>
</feature>
<evidence type="ECO:0000256" key="2">
    <source>
        <dbReference type="ARBA" id="ARBA00007446"/>
    </source>
</evidence>
<dbReference type="Pfam" id="PF00729">
    <property type="entry name" value="Viral_coat"/>
    <property type="match status" value="1"/>
</dbReference>
<evidence type="ECO:0000256" key="6">
    <source>
        <dbReference type="ARBA" id="ARBA00023060"/>
    </source>
</evidence>
<feature type="compositionally biased region" description="Basic residues" evidence="7">
    <location>
        <begin position="21"/>
        <end position="33"/>
    </location>
</feature>
<evidence type="ECO:0000256" key="7">
    <source>
        <dbReference type="SAM" id="MobiDB-lite"/>
    </source>
</evidence>
<reference evidence="9" key="2">
    <citation type="submission" date="2020-09" db="EMBL/GenBank/DDBJ databases">
        <authorList>
            <person name="Le Lay C."/>
            <person name="Shi M."/>
            <person name="Bucek A."/>
            <person name="Bourguignon T."/>
            <person name="Lo N."/>
            <person name="Holmes E.C."/>
        </authorList>
    </citation>
    <scope>NUCLEOTIDE SEQUENCE</scope>
    <source>
        <strain evidence="9">KE15_128_4</strain>
    </source>
</reference>